<dbReference type="Proteomes" id="UP000269669">
    <property type="component" value="Unassembled WGS sequence"/>
</dbReference>
<dbReference type="AlphaFoldDB" id="A0A428ME33"/>
<reference evidence="3 4" key="1">
    <citation type="submission" date="2018-12" db="EMBL/GenBank/DDBJ databases">
        <title>Sequencing of bacterial isolates from soil warming experiment in Harvard Forest, Massachusetts, USA.</title>
        <authorList>
            <person name="Deangelis K."/>
        </authorList>
    </citation>
    <scope>NUCLEOTIDE SEQUENCE [LARGE SCALE GENOMIC DNA]</scope>
    <source>
        <strain evidence="3 4">EB153</strain>
    </source>
</reference>
<protein>
    <submittedName>
        <fullName evidence="3">Uncharacterized protein YndB with AHSA1/START domain</fullName>
    </submittedName>
</protein>
<evidence type="ECO:0000256" key="1">
    <source>
        <dbReference type="ARBA" id="ARBA00006817"/>
    </source>
</evidence>
<dbReference type="EMBL" id="RSDW01000001">
    <property type="protein sequence ID" value="RSL15138.1"/>
    <property type="molecule type" value="Genomic_DNA"/>
</dbReference>
<dbReference type="Gene3D" id="3.30.530.20">
    <property type="match status" value="1"/>
</dbReference>
<proteinExistence type="inferred from homology"/>
<evidence type="ECO:0000313" key="3">
    <source>
        <dbReference type="EMBL" id="RSL15138.1"/>
    </source>
</evidence>
<dbReference type="CDD" id="cd08901">
    <property type="entry name" value="SRPBCC_CalC_Aha1-like_8"/>
    <property type="match status" value="1"/>
</dbReference>
<organism evidence="3 4">
    <name type="scientific">Edaphobacter aggregans</name>
    <dbReference type="NCBI Taxonomy" id="570835"/>
    <lineage>
        <taxon>Bacteria</taxon>
        <taxon>Pseudomonadati</taxon>
        <taxon>Acidobacteriota</taxon>
        <taxon>Terriglobia</taxon>
        <taxon>Terriglobales</taxon>
        <taxon>Acidobacteriaceae</taxon>
        <taxon>Edaphobacter</taxon>
    </lineage>
</organism>
<gene>
    <name evidence="3" type="ORF">EDE15_0615</name>
</gene>
<accession>A0A428ME33</accession>
<keyword evidence="4" id="KW-1185">Reference proteome</keyword>
<sequence length="161" mass="18004">MQLKFQVHTKIQKPIAEVFDAIYNPTKLSGYFTTGGSSAPLNEGATVTWRFADYPGDIPVTVKKLVPNQQIVLEWDAYEPPDKSANPADKTPPPTNYKTTVEMTFESLDPNNTLVKISESGWRETQRGLDGSYGNCMGWTQMLCALKAYLEHNINLRQGAF</sequence>
<dbReference type="InterPro" id="IPR013538">
    <property type="entry name" value="ASHA1/2-like_C"/>
</dbReference>
<dbReference type="Pfam" id="PF08327">
    <property type="entry name" value="AHSA1"/>
    <property type="match status" value="1"/>
</dbReference>
<comment type="similarity">
    <text evidence="1">Belongs to the AHA1 family.</text>
</comment>
<comment type="caution">
    <text evidence="3">The sequence shown here is derived from an EMBL/GenBank/DDBJ whole genome shotgun (WGS) entry which is preliminary data.</text>
</comment>
<evidence type="ECO:0000313" key="4">
    <source>
        <dbReference type="Proteomes" id="UP000269669"/>
    </source>
</evidence>
<dbReference type="InterPro" id="IPR023393">
    <property type="entry name" value="START-like_dom_sf"/>
</dbReference>
<name>A0A428ME33_9BACT</name>
<evidence type="ECO:0000259" key="2">
    <source>
        <dbReference type="Pfam" id="PF08327"/>
    </source>
</evidence>
<dbReference type="RefSeq" id="WP_125483915.1">
    <property type="nucleotide sequence ID" value="NZ_RSDW01000001.1"/>
</dbReference>
<feature type="domain" description="Activator of Hsp90 ATPase homologue 1/2-like C-terminal" evidence="2">
    <location>
        <begin position="14"/>
        <end position="151"/>
    </location>
</feature>
<dbReference type="SUPFAM" id="SSF55961">
    <property type="entry name" value="Bet v1-like"/>
    <property type="match status" value="1"/>
</dbReference>
<dbReference type="OrthoDB" id="9806378at2"/>